<keyword evidence="19" id="KW-1185">Reference proteome</keyword>
<feature type="domain" description="Peptidase M1 alanyl aminopeptidase Ig-like fold" evidence="15">
    <location>
        <begin position="450"/>
        <end position="555"/>
    </location>
</feature>
<dbReference type="Gene3D" id="2.60.40.1730">
    <property type="entry name" value="tricorn interacting facor f3 domain"/>
    <property type="match status" value="1"/>
</dbReference>
<keyword evidence="10" id="KW-0862">Zinc</keyword>
<dbReference type="InterPro" id="IPR037144">
    <property type="entry name" value="Peptidase_M1_pepN_C_sf"/>
</dbReference>
<keyword evidence="6 18" id="KW-0031">Aminopeptidase</keyword>
<dbReference type="Gene3D" id="1.10.390.10">
    <property type="entry name" value="Neutral Protease Domain 2"/>
    <property type="match status" value="1"/>
</dbReference>
<dbReference type="GO" id="GO:0008270">
    <property type="term" value="F:zinc ion binding"/>
    <property type="evidence" value="ECO:0007669"/>
    <property type="project" value="InterPro"/>
</dbReference>
<feature type="domain" description="Aminopeptidase N-like N-terminal" evidence="17">
    <location>
        <begin position="99"/>
        <end position="192"/>
    </location>
</feature>
<dbReference type="SUPFAM" id="SSF63737">
    <property type="entry name" value="Leukotriene A4 hydrolase N-terminal domain"/>
    <property type="match status" value="1"/>
</dbReference>
<keyword evidence="11" id="KW-0482">Metalloprotease</keyword>
<dbReference type="InterPro" id="IPR014782">
    <property type="entry name" value="Peptidase_M1_dom"/>
</dbReference>
<dbReference type="GO" id="GO:0006508">
    <property type="term" value="P:proteolysis"/>
    <property type="evidence" value="ECO:0007669"/>
    <property type="project" value="UniProtKB-UniRule"/>
</dbReference>
<evidence type="ECO:0000256" key="7">
    <source>
        <dbReference type="ARBA" id="ARBA00022670"/>
    </source>
</evidence>
<dbReference type="CDD" id="cd09600">
    <property type="entry name" value="M1_APN"/>
    <property type="match status" value="1"/>
</dbReference>
<dbReference type="PANTHER" id="PTHR46322">
    <property type="entry name" value="PUROMYCIN-SENSITIVE AMINOPEPTIDASE"/>
    <property type="match status" value="1"/>
</dbReference>
<dbReference type="InterPro" id="IPR001930">
    <property type="entry name" value="Peptidase_M1"/>
</dbReference>
<dbReference type="PANTHER" id="PTHR46322:SF1">
    <property type="entry name" value="PUROMYCIN-SENSITIVE AMINOPEPTIDASE"/>
    <property type="match status" value="1"/>
</dbReference>
<dbReference type="Gene3D" id="2.60.40.1840">
    <property type="match status" value="1"/>
</dbReference>
<dbReference type="GO" id="GO:0008237">
    <property type="term" value="F:metallopeptidase activity"/>
    <property type="evidence" value="ECO:0007669"/>
    <property type="project" value="UniProtKB-UniRule"/>
</dbReference>
<protein>
    <recommendedName>
        <fullName evidence="5 13">Aminopeptidase N</fullName>
        <ecNumber evidence="4 13">3.4.11.2</ecNumber>
    </recommendedName>
</protein>
<dbReference type="SUPFAM" id="SSF55486">
    <property type="entry name" value="Metalloproteases ('zincins'), catalytic domain"/>
    <property type="match status" value="1"/>
</dbReference>
<sequence>MTDHKQRAAVKLSDYTPPAFRVEHIDLYFSLGEEYTRVRSRMRLCRAEGTDPHTPLHLDGEALELEALYLDGQALAIDDYLLTRQGLTIERVPDRFELEVHTLLRPQDNTALSGLYRSGGMFCTQCEAEGFRRITYYPDRPDVLSRFTTTIEADRERYPVLLSNGNAVDRGESEGGRHWVRWDDPWPKPSYLFALVAGDLHCHRDRYRTASGRDVQLAFYVEHANAGRTGHAMESLKRAMRWDEETYGLEYDLDIYMVVAVGDFNMGAMENKGLNIFNTQYVLASPETATDADFEAVEAVIGHEYFHNYTGNRVTCRDWFQLSLKEGLTVFREQQFSEAMGSPAVQRIQQVRLLRSAQFPEDASPMAHPVRPDAYVEINNFYTATVYIKGAEVIRMYHTLLGDGAFRNGVRRYLERFDGQAVTIEDFLQTMAETGGRDLTQFGRWYTQAGTPRLRVRDAFDADAGRYTLRVVQECPPTPGQPAKQPFHIPLAMGLVGRDGQALPLRLAGEPEGQATTRVLELTRSEQAFVFEGLAERPVPSLLRGFSAPVILDYDYSDDDLAFLLTHDSDAFARWEAGQQLAVRVILRRVHGERREEDLDKLRRAFAGVLEHPGLDASLAAEALALPQETYLAQQLEQADPVAIRAAREGVRAELAGALAATWRTVYSRYRPQGPWRLEPAAIAGRRLANLALGYLAATGAAEDDERVERQYHQADNMTDSLAALSLLADRDDAAAQAALDDFHQRWRHVPLVLDKWFRVQAMSRHPGALARVQSLLRHPDFDLHNPNRVRSVIGAFAQGNPAAFHDSSGEGYRLLADHILRLDTLNPQVAARMALPLSKWQRYDLPRQQIMKTELQRIAEAPSLSNDVYEVVSRSLENIA</sequence>
<dbReference type="MEROPS" id="M01.005"/>
<dbReference type="InterPro" id="IPR038438">
    <property type="entry name" value="PepN_Ig-like_sf"/>
</dbReference>
<evidence type="ECO:0000256" key="5">
    <source>
        <dbReference type="ARBA" id="ARBA00015611"/>
    </source>
</evidence>
<dbReference type="Gene3D" id="3.30.2010.30">
    <property type="match status" value="1"/>
</dbReference>
<dbReference type="InterPro" id="IPR035414">
    <property type="entry name" value="Peptidase_M1_pepN_Ig-like"/>
</dbReference>
<proteinExistence type="inferred from homology"/>
<dbReference type="KEGG" id="aeh:Mlg_1592"/>
<evidence type="ECO:0000259" key="15">
    <source>
        <dbReference type="Pfam" id="PF11940"/>
    </source>
</evidence>
<evidence type="ECO:0000313" key="19">
    <source>
        <dbReference type="Proteomes" id="UP000001962"/>
    </source>
</evidence>
<gene>
    <name evidence="18" type="ordered locus">Mlg_1592</name>
</gene>
<evidence type="ECO:0000313" key="18">
    <source>
        <dbReference type="EMBL" id="ABI56939.1"/>
    </source>
</evidence>
<evidence type="ECO:0000256" key="11">
    <source>
        <dbReference type="ARBA" id="ARBA00023049"/>
    </source>
</evidence>
<accession>Q0A898</accession>
<evidence type="ECO:0000256" key="4">
    <source>
        <dbReference type="ARBA" id="ARBA00012564"/>
    </source>
</evidence>
<keyword evidence="8" id="KW-0479">Metal-binding</keyword>
<keyword evidence="9" id="KW-0378">Hydrolase</keyword>
<keyword evidence="7" id="KW-0645">Protease</keyword>
<dbReference type="Pfam" id="PF17432">
    <property type="entry name" value="DUF3458_C"/>
    <property type="match status" value="1"/>
</dbReference>
<dbReference type="Proteomes" id="UP000001962">
    <property type="component" value="Chromosome"/>
</dbReference>
<dbReference type="InterPro" id="IPR042097">
    <property type="entry name" value="Aminopeptidase_N-like_N_sf"/>
</dbReference>
<dbReference type="FunFam" id="3.30.2010.30:FF:000002">
    <property type="entry name" value="Putative aminopeptidase N"/>
    <property type="match status" value="1"/>
</dbReference>
<evidence type="ECO:0000256" key="1">
    <source>
        <dbReference type="ARBA" id="ARBA00000098"/>
    </source>
</evidence>
<evidence type="ECO:0000256" key="6">
    <source>
        <dbReference type="ARBA" id="ARBA00022438"/>
    </source>
</evidence>
<organism evidence="18 19">
    <name type="scientific">Alkalilimnicola ehrlichii (strain ATCC BAA-1101 / DSM 17681 / MLHE-1)</name>
    <dbReference type="NCBI Taxonomy" id="187272"/>
    <lineage>
        <taxon>Bacteria</taxon>
        <taxon>Pseudomonadati</taxon>
        <taxon>Pseudomonadota</taxon>
        <taxon>Gammaproteobacteria</taxon>
        <taxon>Chromatiales</taxon>
        <taxon>Ectothiorhodospiraceae</taxon>
        <taxon>Alkalilimnicola</taxon>
    </lineage>
</organism>
<dbReference type="InterPro" id="IPR024601">
    <property type="entry name" value="Peptidase_M1_pepN_C"/>
</dbReference>
<dbReference type="InterPro" id="IPR027268">
    <property type="entry name" value="Peptidase_M4/M1_CTD_sf"/>
</dbReference>
<reference evidence="19" key="1">
    <citation type="submission" date="2006-08" db="EMBL/GenBank/DDBJ databases">
        <title>Complete sequence of Alkalilimnicola ehrilichei MLHE-1.</title>
        <authorList>
            <person name="Copeland A."/>
            <person name="Lucas S."/>
            <person name="Lapidus A."/>
            <person name="Barry K."/>
            <person name="Detter J.C."/>
            <person name="Glavina del Rio T."/>
            <person name="Hammon N."/>
            <person name="Israni S."/>
            <person name="Dalin E."/>
            <person name="Tice H."/>
            <person name="Pitluck S."/>
            <person name="Sims D."/>
            <person name="Brettin T."/>
            <person name="Bruce D."/>
            <person name="Han C."/>
            <person name="Tapia R."/>
            <person name="Gilna P."/>
            <person name="Schmutz J."/>
            <person name="Larimer F."/>
            <person name="Land M."/>
            <person name="Hauser L."/>
            <person name="Kyrpides N."/>
            <person name="Mikhailova N."/>
            <person name="Oremland R.S."/>
            <person name="Hoeft S.E."/>
            <person name="Switzer-Blum J."/>
            <person name="Kulp T."/>
            <person name="King G."/>
            <person name="Tabita R."/>
            <person name="Witte B."/>
            <person name="Santini J.M."/>
            <person name="Basu P."/>
            <person name="Hollibaugh J.T."/>
            <person name="Xie G."/>
            <person name="Stolz J.F."/>
            <person name="Richardson P."/>
        </authorList>
    </citation>
    <scope>NUCLEOTIDE SEQUENCE [LARGE SCALE GENOMIC DNA]</scope>
    <source>
        <strain evidence="19">ATCC BAA-1101 / DSM 17681 / MLHE-1</strain>
    </source>
</reference>
<evidence type="ECO:0000256" key="8">
    <source>
        <dbReference type="ARBA" id="ARBA00022723"/>
    </source>
</evidence>
<dbReference type="AlphaFoldDB" id="Q0A898"/>
<name>Q0A898_ALKEH</name>
<dbReference type="eggNOG" id="COG0308">
    <property type="taxonomic scope" value="Bacteria"/>
</dbReference>
<feature type="domain" description="Peptidase M1 membrane alanine aminopeptidase" evidence="14">
    <location>
        <begin position="232"/>
        <end position="442"/>
    </location>
</feature>
<evidence type="ECO:0000256" key="13">
    <source>
        <dbReference type="NCBIfam" id="TIGR02414"/>
    </source>
</evidence>
<comment type="function">
    <text evidence="12">Aminopeptidase N is involved in the degradation of intracellular peptides generated by protein breakdown during normal growth as well as in response to nutrient starvation.</text>
</comment>
<evidence type="ECO:0000256" key="2">
    <source>
        <dbReference type="ARBA" id="ARBA00001947"/>
    </source>
</evidence>
<dbReference type="Pfam" id="PF01433">
    <property type="entry name" value="Peptidase_M1"/>
    <property type="match status" value="1"/>
</dbReference>
<comment type="catalytic activity">
    <reaction evidence="1">
        <text>Release of an N-terminal amino acid, Xaa-|-Yaa- from a peptide, amide or arylamide. Xaa is preferably Ala, but may be most amino acids including Pro (slow action). When a terminal hydrophobic residue is followed by a prolyl residue, the two may be released as an intact Xaa-Pro dipeptide.</text>
        <dbReference type="EC" id="3.4.11.2"/>
    </reaction>
</comment>
<evidence type="ECO:0000259" key="16">
    <source>
        <dbReference type="Pfam" id="PF17432"/>
    </source>
</evidence>
<dbReference type="Pfam" id="PF17900">
    <property type="entry name" value="Peptidase_M1_N"/>
    <property type="match status" value="1"/>
</dbReference>
<evidence type="ECO:0000259" key="14">
    <source>
        <dbReference type="Pfam" id="PF01433"/>
    </source>
</evidence>
<evidence type="ECO:0000256" key="9">
    <source>
        <dbReference type="ARBA" id="ARBA00022801"/>
    </source>
</evidence>
<evidence type="ECO:0000256" key="3">
    <source>
        <dbReference type="ARBA" id="ARBA00010136"/>
    </source>
</evidence>
<dbReference type="Pfam" id="PF11940">
    <property type="entry name" value="DUF3458"/>
    <property type="match status" value="1"/>
</dbReference>
<dbReference type="FunFam" id="2.60.40.1840:FF:000001">
    <property type="entry name" value="Aminopeptidase N"/>
    <property type="match status" value="1"/>
</dbReference>
<dbReference type="PRINTS" id="PR00756">
    <property type="entry name" value="ALADIPTASE"/>
</dbReference>
<dbReference type="InterPro" id="IPR012779">
    <property type="entry name" value="Peptidase_M1_pepN"/>
</dbReference>
<dbReference type="HOGENOM" id="CLU_007993_2_0_6"/>
<comment type="cofactor">
    <cofactor evidence="2">
        <name>Zn(2+)</name>
        <dbReference type="ChEBI" id="CHEBI:29105"/>
    </cofactor>
</comment>
<dbReference type="NCBIfam" id="TIGR02414">
    <property type="entry name" value="pepN_proteo"/>
    <property type="match status" value="1"/>
</dbReference>
<dbReference type="FunFam" id="2.60.40.1730:FF:000005">
    <property type="entry name" value="Aminopeptidase N"/>
    <property type="match status" value="1"/>
</dbReference>
<evidence type="ECO:0000259" key="17">
    <source>
        <dbReference type="Pfam" id="PF17900"/>
    </source>
</evidence>
<dbReference type="EC" id="3.4.11.2" evidence="4 13"/>
<dbReference type="Gene3D" id="1.25.50.10">
    <property type="entry name" value="Peptidase M1, alanyl aminopeptidase, C-terminal domain"/>
    <property type="match status" value="1"/>
</dbReference>
<evidence type="ECO:0000256" key="10">
    <source>
        <dbReference type="ARBA" id="ARBA00022833"/>
    </source>
</evidence>
<comment type="similarity">
    <text evidence="3">Belongs to the peptidase M1 family.</text>
</comment>
<dbReference type="GO" id="GO:0016285">
    <property type="term" value="F:alanyl aminopeptidase activity"/>
    <property type="evidence" value="ECO:0007669"/>
    <property type="project" value="UniProtKB-EC"/>
</dbReference>
<dbReference type="InterPro" id="IPR045357">
    <property type="entry name" value="Aminopeptidase_N-like_N"/>
</dbReference>
<feature type="domain" description="Peptidase M1 alanyl aminopeptidase C-terminal" evidence="16">
    <location>
        <begin position="558"/>
        <end position="878"/>
    </location>
</feature>
<evidence type="ECO:0000256" key="12">
    <source>
        <dbReference type="ARBA" id="ARBA00059739"/>
    </source>
</evidence>
<dbReference type="OrthoDB" id="100605at2"/>
<dbReference type="EMBL" id="CP000453">
    <property type="protein sequence ID" value="ABI56939.1"/>
    <property type="molecule type" value="Genomic_DNA"/>
</dbReference>
<dbReference type="RefSeq" id="WP_011629333.1">
    <property type="nucleotide sequence ID" value="NC_008340.1"/>
</dbReference>